<dbReference type="EMBL" id="JPKZ01002328">
    <property type="protein sequence ID" value="KHN77383.1"/>
    <property type="molecule type" value="Genomic_DNA"/>
</dbReference>
<evidence type="ECO:0000256" key="3">
    <source>
        <dbReference type="ARBA" id="ARBA00022741"/>
    </source>
</evidence>
<evidence type="ECO:0000256" key="5">
    <source>
        <dbReference type="ARBA" id="ARBA00022840"/>
    </source>
</evidence>
<feature type="compositionally biased region" description="Basic and acidic residues" evidence="6">
    <location>
        <begin position="368"/>
        <end position="384"/>
    </location>
</feature>
<accession>A0A0B2V747</accession>
<feature type="compositionally biased region" description="Acidic residues" evidence="6">
    <location>
        <begin position="405"/>
        <end position="415"/>
    </location>
</feature>
<dbReference type="Pfam" id="PF00069">
    <property type="entry name" value="Pkinase"/>
    <property type="match status" value="1"/>
</dbReference>
<evidence type="ECO:0000256" key="6">
    <source>
        <dbReference type="SAM" id="MobiDB-lite"/>
    </source>
</evidence>
<dbReference type="SUPFAM" id="SSF56112">
    <property type="entry name" value="Protein kinase-like (PK-like)"/>
    <property type="match status" value="1"/>
</dbReference>
<dbReference type="InterPro" id="IPR050235">
    <property type="entry name" value="CK1_Ser-Thr_kinase"/>
</dbReference>
<keyword evidence="2" id="KW-0808">Transferase</keyword>
<dbReference type="STRING" id="6265.A0A0B2V747"/>
<keyword evidence="4 8" id="KW-0418">Kinase</keyword>
<keyword evidence="5" id="KW-0067">ATP-binding</keyword>
<evidence type="ECO:0000256" key="2">
    <source>
        <dbReference type="ARBA" id="ARBA00022679"/>
    </source>
</evidence>
<gene>
    <name evidence="8" type="ORF">Tcan_18062</name>
</gene>
<keyword evidence="3" id="KW-0547">Nucleotide-binding</keyword>
<name>A0A0B2V747_TOXCA</name>
<feature type="domain" description="Protein kinase" evidence="7">
    <location>
        <begin position="69"/>
        <end position="415"/>
    </location>
</feature>
<comment type="caution">
    <text evidence="8">The sequence shown here is derived from an EMBL/GenBank/DDBJ whole genome shotgun (WGS) entry which is preliminary data.</text>
</comment>
<dbReference type="Gene3D" id="1.10.510.10">
    <property type="entry name" value="Transferase(Phosphotransferase) domain 1"/>
    <property type="match status" value="1"/>
</dbReference>
<sequence length="415" mass="47438">MEGFLSYRCSSKYPDSSALVYSVRSPIPFVHKVAQYSGELCLPRTAKIRMGSPIGEIKLSIGDKVRDLFVVKKKLGEGSCGTVFLVQNIKDKQKAAMKVEPFMKSRDDEILKMEVFVLKKLQKSKHACRILLAGKMNNFSFLVMSLLGKELSDIRRRLPDRKMSVASALRIGVQSVEAIQDVHMIGFVHRDVKPTNFAMGHKDRNMLYIFDFGLARQIFFPDKKNKLKLREPRKKVSFRGTVRYCSVNVHQYKEQGRHDDLWSMFYMLIELITATLPWKGMPRKDSGRIKETVTEKTLLAGCPSTFMELNAHLKKMTYFDTPNYELFKTKFVDELNKHKVKLSDPFEWNVRKTNFAADLGIAAERDEKAEIDKMEDTDTGRVVDESVESAASEGESQSRGFAAEDTLDNVEDVKK</sequence>
<dbReference type="InterPro" id="IPR000719">
    <property type="entry name" value="Prot_kinase_dom"/>
</dbReference>
<dbReference type="InterPro" id="IPR047916">
    <property type="entry name" value="TTBK_Asator-like_STKc"/>
</dbReference>
<evidence type="ECO:0000259" key="7">
    <source>
        <dbReference type="PROSITE" id="PS50011"/>
    </source>
</evidence>
<protein>
    <submittedName>
        <fullName evidence="8">Putative serine/threonine-protein kinase</fullName>
    </submittedName>
</protein>
<evidence type="ECO:0000313" key="8">
    <source>
        <dbReference type="EMBL" id="KHN77383.1"/>
    </source>
</evidence>
<dbReference type="GO" id="GO:0005524">
    <property type="term" value="F:ATP binding"/>
    <property type="evidence" value="ECO:0007669"/>
    <property type="project" value="UniProtKB-KW"/>
</dbReference>
<dbReference type="InterPro" id="IPR011009">
    <property type="entry name" value="Kinase-like_dom_sf"/>
</dbReference>
<dbReference type="Proteomes" id="UP000031036">
    <property type="component" value="Unassembled WGS sequence"/>
</dbReference>
<dbReference type="SMART" id="SM00220">
    <property type="entry name" value="S_TKc"/>
    <property type="match status" value="1"/>
</dbReference>
<reference evidence="8 9" key="1">
    <citation type="submission" date="2014-11" db="EMBL/GenBank/DDBJ databases">
        <title>Genetic blueprint of the zoonotic pathogen Toxocara canis.</title>
        <authorList>
            <person name="Zhu X.-Q."/>
            <person name="Korhonen P.K."/>
            <person name="Cai H."/>
            <person name="Young N.D."/>
            <person name="Nejsum P."/>
            <person name="von Samson-Himmelstjerna G."/>
            <person name="Boag P.R."/>
            <person name="Tan P."/>
            <person name="Li Q."/>
            <person name="Min J."/>
            <person name="Yang Y."/>
            <person name="Wang X."/>
            <person name="Fang X."/>
            <person name="Hall R.S."/>
            <person name="Hofmann A."/>
            <person name="Sternberg P.W."/>
            <person name="Jex A.R."/>
            <person name="Gasser R.B."/>
        </authorList>
    </citation>
    <scope>NUCLEOTIDE SEQUENCE [LARGE SCALE GENOMIC DNA]</scope>
    <source>
        <strain evidence="8">PN_DK_2014</strain>
    </source>
</reference>
<dbReference type="OrthoDB" id="5979581at2759"/>
<dbReference type="OMA" id="AMKVEPF"/>
<organism evidence="8 9">
    <name type="scientific">Toxocara canis</name>
    <name type="common">Canine roundworm</name>
    <dbReference type="NCBI Taxonomy" id="6265"/>
    <lineage>
        <taxon>Eukaryota</taxon>
        <taxon>Metazoa</taxon>
        <taxon>Ecdysozoa</taxon>
        <taxon>Nematoda</taxon>
        <taxon>Chromadorea</taxon>
        <taxon>Rhabditida</taxon>
        <taxon>Spirurina</taxon>
        <taxon>Ascaridomorpha</taxon>
        <taxon>Ascaridoidea</taxon>
        <taxon>Toxocaridae</taxon>
        <taxon>Toxocara</taxon>
    </lineage>
</organism>
<evidence type="ECO:0000256" key="1">
    <source>
        <dbReference type="ARBA" id="ARBA00022527"/>
    </source>
</evidence>
<dbReference type="PROSITE" id="PS50011">
    <property type="entry name" value="PROTEIN_KINASE_DOM"/>
    <property type="match status" value="1"/>
</dbReference>
<feature type="region of interest" description="Disordered" evidence="6">
    <location>
        <begin position="368"/>
        <end position="415"/>
    </location>
</feature>
<keyword evidence="9" id="KW-1185">Reference proteome</keyword>
<evidence type="ECO:0000313" key="9">
    <source>
        <dbReference type="Proteomes" id="UP000031036"/>
    </source>
</evidence>
<dbReference type="PANTHER" id="PTHR11909">
    <property type="entry name" value="CASEIN KINASE-RELATED"/>
    <property type="match status" value="1"/>
</dbReference>
<dbReference type="AlphaFoldDB" id="A0A0B2V747"/>
<proteinExistence type="predicted"/>
<evidence type="ECO:0000256" key="4">
    <source>
        <dbReference type="ARBA" id="ARBA00022777"/>
    </source>
</evidence>
<keyword evidence="1" id="KW-0723">Serine/threonine-protein kinase</keyword>
<dbReference type="CDD" id="cd14017">
    <property type="entry name" value="STKc_TTBK"/>
    <property type="match status" value="1"/>
</dbReference>
<dbReference type="GO" id="GO:0004674">
    <property type="term" value="F:protein serine/threonine kinase activity"/>
    <property type="evidence" value="ECO:0007669"/>
    <property type="project" value="UniProtKB-KW"/>
</dbReference>
<dbReference type="FunFam" id="1.10.510.10:FF:000855">
    <property type="entry name" value="Protein kinase"/>
    <property type="match status" value="1"/>
</dbReference>